<evidence type="ECO:0000313" key="3">
    <source>
        <dbReference type="Proteomes" id="UP000219338"/>
    </source>
</evidence>
<feature type="region of interest" description="Disordered" evidence="1">
    <location>
        <begin position="1"/>
        <end position="25"/>
    </location>
</feature>
<dbReference type="Proteomes" id="UP000219338">
    <property type="component" value="Unassembled WGS sequence"/>
</dbReference>
<evidence type="ECO:0000256" key="1">
    <source>
        <dbReference type="SAM" id="MobiDB-lite"/>
    </source>
</evidence>
<proteinExistence type="predicted"/>
<organism evidence="2 3">
    <name type="scientific">Armillaria ostoyae</name>
    <name type="common">Armillaria root rot fungus</name>
    <dbReference type="NCBI Taxonomy" id="47428"/>
    <lineage>
        <taxon>Eukaryota</taxon>
        <taxon>Fungi</taxon>
        <taxon>Dikarya</taxon>
        <taxon>Basidiomycota</taxon>
        <taxon>Agaricomycotina</taxon>
        <taxon>Agaricomycetes</taxon>
        <taxon>Agaricomycetidae</taxon>
        <taxon>Agaricales</taxon>
        <taxon>Marasmiineae</taxon>
        <taxon>Physalacriaceae</taxon>
        <taxon>Armillaria</taxon>
    </lineage>
</organism>
<evidence type="ECO:0000313" key="2">
    <source>
        <dbReference type="EMBL" id="SJL08617.1"/>
    </source>
</evidence>
<dbReference type="AlphaFoldDB" id="A0A284RIT6"/>
<dbReference type="EMBL" id="FUEG01000009">
    <property type="protein sequence ID" value="SJL08617.1"/>
    <property type="molecule type" value="Genomic_DNA"/>
</dbReference>
<gene>
    <name evidence="2" type="ORF">ARMOST_11984</name>
</gene>
<sequence length="99" mass="11139">MLIYDDGAHQNDSGHTAPLRDISRTSKEMPHTIPAFGSFPGLGRQDTYRRWLPGVINALSGIYARYRYANIARAVQAALGKLSHEAPTWYTLLTAFYLR</sequence>
<accession>A0A284RIT6</accession>
<keyword evidence="3" id="KW-1185">Reference proteome</keyword>
<name>A0A284RIT6_ARMOS</name>
<protein>
    <submittedName>
        <fullName evidence="2">Uncharacterized protein</fullName>
    </submittedName>
</protein>
<reference evidence="3" key="1">
    <citation type="journal article" date="2017" name="Nat. Ecol. Evol.">
        <title>Genome expansion and lineage-specific genetic innovations in the forest pathogenic fungi Armillaria.</title>
        <authorList>
            <person name="Sipos G."/>
            <person name="Prasanna A.N."/>
            <person name="Walter M.C."/>
            <person name="O'Connor E."/>
            <person name="Balint B."/>
            <person name="Krizsan K."/>
            <person name="Kiss B."/>
            <person name="Hess J."/>
            <person name="Varga T."/>
            <person name="Slot J."/>
            <person name="Riley R."/>
            <person name="Boka B."/>
            <person name="Rigling D."/>
            <person name="Barry K."/>
            <person name="Lee J."/>
            <person name="Mihaltcheva S."/>
            <person name="LaButti K."/>
            <person name="Lipzen A."/>
            <person name="Waldron R."/>
            <person name="Moloney N.M."/>
            <person name="Sperisen C."/>
            <person name="Kredics L."/>
            <person name="Vagvoelgyi C."/>
            <person name="Patrignani A."/>
            <person name="Fitzpatrick D."/>
            <person name="Nagy I."/>
            <person name="Doyle S."/>
            <person name="Anderson J.B."/>
            <person name="Grigoriev I.V."/>
            <person name="Gueldener U."/>
            <person name="Muensterkoetter M."/>
            <person name="Nagy L.G."/>
        </authorList>
    </citation>
    <scope>NUCLEOTIDE SEQUENCE [LARGE SCALE GENOMIC DNA]</scope>
    <source>
        <strain evidence="3">C18/9</strain>
    </source>
</reference>